<evidence type="ECO:0000256" key="1">
    <source>
        <dbReference type="SAM" id="MobiDB-lite"/>
    </source>
</evidence>
<name>A0A5B8KY08_9HYPH</name>
<keyword evidence="2" id="KW-0812">Transmembrane</keyword>
<feature type="transmembrane region" description="Helical" evidence="2">
    <location>
        <begin position="91"/>
        <end position="109"/>
    </location>
</feature>
<gene>
    <name evidence="3" type="ORF">FQ775_08695</name>
</gene>
<dbReference type="InterPro" id="IPR032820">
    <property type="entry name" value="ATPase_put"/>
</dbReference>
<keyword evidence="4" id="KW-1185">Reference proteome</keyword>
<dbReference type="Pfam" id="PF09527">
    <property type="entry name" value="ATPase_gene1"/>
    <property type="match status" value="1"/>
</dbReference>
<organism evidence="3 4">
    <name type="scientific">Nitratireductor mangrovi</name>
    <dbReference type="NCBI Taxonomy" id="2599600"/>
    <lineage>
        <taxon>Bacteria</taxon>
        <taxon>Pseudomonadati</taxon>
        <taxon>Pseudomonadota</taxon>
        <taxon>Alphaproteobacteria</taxon>
        <taxon>Hyphomicrobiales</taxon>
        <taxon>Phyllobacteriaceae</taxon>
        <taxon>Nitratireductor</taxon>
    </lineage>
</organism>
<evidence type="ECO:0000313" key="3">
    <source>
        <dbReference type="EMBL" id="QDZ00449.1"/>
    </source>
</evidence>
<feature type="transmembrane region" description="Helical" evidence="2">
    <location>
        <begin position="115"/>
        <end position="136"/>
    </location>
</feature>
<accession>A0A5B8KY08</accession>
<sequence length="160" mass="16819">MRPHYGAPDFGAGNPAGIARAWVAKTGVRRPARPAENGPCRNPEKMAREDDLDRRRRELEAALSARRPEPSDEGKSAGSGSMAGAANALKLSSEFIAGIVVGAVIGWVIDKLAGTSPFGLVVFLLLGFCAGVLNALRSTGQLAEFGSRRSRSDGDGTEKK</sequence>
<feature type="region of interest" description="Disordered" evidence="1">
    <location>
        <begin position="27"/>
        <end position="82"/>
    </location>
</feature>
<evidence type="ECO:0000256" key="2">
    <source>
        <dbReference type="SAM" id="Phobius"/>
    </source>
</evidence>
<feature type="compositionally biased region" description="Basic and acidic residues" evidence="1">
    <location>
        <begin position="42"/>
        <end position="75"/>
    </location>
</feature>
<dbReference type="KEGG" id="niy:FQ775_08695"/>
<dbReference type="EMBL" id="CP042301">
    <property type="protein sequence ID" value="QDZ00449.1"/>
    <property type="molecule type" value="Genomic_DNA"/>
</dbReference>
<dbReference type="Proteomes" id="UP000321389">
    <property type="component" value="Chromosome"/>
</dbReference>
<evidence type="ECO:0000313" key="4">
    <source>
        <dbReference type="Proteomes" id="UP000321389"/>
    </source>
</evidence>
<keyword evidence="2" id="KW-1133">Transmembrane helix</keyword>
<keyword evidence="2" id="KW-0472">Membrane</keyword>
<dbReference type="AlphaFoldDB" id="A0A5B8KY08"/>
<protein>
    <submittedName>
        <fullName evidence="3">F0F1 ATP synthase assembly protein I</fullName>
    </submittedName>
</protein>
<reference evidence="3" key="1">
    <citation type="submission" date="2020-04" db="EMBL/GenBank/DDBJ databases">
        <title>Nitratireductor sp. nov. isolated from mangrove soil.</title>
        <authorList>
            <person name="Ye Y."/>
        </authorList>
    </citation>
    <scope>NUCLEOTIDE SEQUENCE</scope>
    <source>
        <strain evidence="3">SY7</strain>
    </source>
</reference>
<proteinExistence type="predicted"/>